<dbReference type="SUPFAM" id="SSF52540">
    <property type="entry name" value="P-loop containing nucleoside triphosphate hydrolases"/>
    <property type="match status" value="1"/>
</dbReference>
<dbReference type="PROSITE" id="PS50005">
    <property type="entry name" value="TPR"/>
    <property type="match status" value="1"/>
</dbReference>
<gene>
    <name evidence="5" type="ORF">B0I36DRAFT_298830</name>
</gene>
<dbReference type="OrthoDB" id="626167at2759"/>
<evidence type="ECO:0000259" key="4">
    <source>
        <dbReference type="Pfam" id="PF06985"/>
    </source>
</evidence>
<sequence>MRLLQRDNANNYTLTADLPPDDTPPYAILSHTWGTDEVIYNDVKTSSNDWQQKAGYDKIKFCADQARRHGLQHFWVDTCCIDKSDAIELQTAINSMFRWYRGAKGCYVFLPDVSYPSMYGPSTSSRQPGVAPWETAFRGSRWFTRGWTLQELIAPQTVEFYSKEGVFLGDKRSLEAVIRDVTGIPARALRGTPLSDFTTSEREAWARNRETKYEEDMAYSLLGIFGVHMPLIYGEGREQAQRRLREEVQRSVKGTHYDRFSISFSLSGVPDTPHFVARDAEVAEMRRMLCSDGSRRIVVLHGLGGIGKTQLAATYINRYRDEYSAIFWLNIKDEASIQQSFARIATQILEQNADTGSLKGLNLQQDHDKIVQGVKAWLSLPGNTRWLIVYDNYDDPKLPGRKSDAAVDIHQFLPMAHQGSIVITTRLSQIDIGHHIRLEKLESQYESLQILSKASGRNGLQDDGDAQELVRELDGLPLALATAGAYLKRVPISIRKYLRYYQESWARLTGDLHLGSYADRTLSSTWQLSYEHVQAQNPLAADLLRWWAYFNNEDIWFGLFRARSGMGPVWMKQLSKELNFNDAMGVLYDYGLVEPTAIFQEIQGYSIHGCLHSWTIHILNEEWDGCLNKLAVESVASQLPSNAEAEYWLLQKRLIPHAIRSCSTVQESDLPSNWAFHSLGDLYSDQGKLDEAEKMYLRALYGQEMALGQGHSSTLDTVNNLGILYSHQGKLGEAEKMYLRALYETEKALGPDHTSTLDTVNNLGNLYKNQGKLDEAEKMYLRALHGYERAVGLDNVTTCRPAINTLSNLGSLRSEQNRVSEARQYYQRAHDGLEQLLGPSHPAVQSARQTLELTHVAREAGTSSSDDQHLADPTQPQVSKARRRDKLKQVLGLHMK</sequence>
<dbReference type="PANTHER" id="PTHR10622">
    <property type="entry name" value="HET DOMAIN-CONTAINING PROTEIN"/>
    <property type="match status" value="1"/>
</dbReference>
<protein>
    <submittedName>
        <fullName evidence="5">Uncharacterized protein</fullName>
    </submittedName>
</protein>
<proteinExistence type="predicted"/>
<evidence type="ECO:0000313" key="5">
    <source>
        <dbReference type="EMBL" id="KAH7016474.1"/>
    </source>
</evidence>
<feature type="region of interest" description="Disordered" evidence="2">
    <location>
        <begin position="858"/>
        <end position="884"/>
    </location>
</feature>
<dbReference type="GO" id="GO:0043531">
    <property type="term" value="F:ADP binding"/>
    <property type="evidence" value="ECO:0007669"/>
    <property type="project" value="InterPro"/>
</dbReference>
<dbReference type="PANTHER" id="PTHR10622:SF13">
    <property type="entry name" value="NACHT DOMAIN-CONTAINING PROTEIN"/>
    <property type="match status" value="1"/>
</dbReference>
<dbReference type="Pfam" id="PF13374">
    <property type="entry name" value="TPR_10"/>
    <property type="match status" value="2"/>
</dbReference>
<dbReference type="GeneID" id="70181507"/>
<dbReference type="PRINTS" id="PR00364">
    <property type="entry name" value="DISEASERSIST"/>
</dbReference>
<dbReference type="SMART" id="SM00028">
    <property type="entry name" value="TPR"/>
    <property type="match status" value="4"/>
</dbReference>
<keyword evidence="1" id="KW-0802">TPR repeat</keyword>
<comment type="caution">
    <text evidence="5">The sequence shown here is derived from an EMBL/GenBank/DDBJ whole genome shotgun (WGS) entry which is preliminary data.</text>
</comment>
<dbReference type="Gene3D" id="1.25.40.10">
    <property type="entry name" value="Tetratricopeptide repeat domain"/>
    <property type="match status" value="2"/>
</dbReference>
<dbReference type="InterPro" id="IPR019734">
    <property type="entry name" value="TPR_rpt"/>
</dbReference>
<dbReference type="InterPro" id="IPR002182">
    <property type="entry name" value="NB-ARC"/>
</dbReference>
<dbReference type="InterPro" id="IPR010730">
    <property type="entry name" value="HET"/>
</dbReference>
<dbReference type="Gene3D" id="3.40.50.300">
    <property type="entry name" value="P-loop containing nucleotide triphosphate hydrolases"/>
    <property type="match status" value="1"/>
</dbReference>
<accession>A0A9P8XTW2</accession>
<evidence type="ECO:0000256" key="1">
    <source>
        <dbReference type="PROSITE-ProRule" id="PRU00339"/>
    </source>
</evidence>
<feature type="domain" description="Heterokaryon incompatibility" evidence="4">
    <location>
        <begin position="26"/>
        <end position="151"/>
    </location>
</feature>
<dbReference type="AlphaFoldDB" id="A0A9P8XTW2"/>
<dbReference type="InterPro" id="IPR027417">
    <property type="entry name" value="P-loop_NTPase"/>
</dbReference>
<dbReference type="InterPro" id="IPR011990">
    <property type="entry name" value="TPR-like_helical_dom_sf"/>
</dbReference>
<keyword evidence="6" id="KW-1185">Reference proteome</keyword>
<reference evidence="5" key="1">
    <citation type="journal article" date="2021" name="Nat. Commun.">
        <title>Genetic determinants of endophytism in the Arabidopsis root mycobiome.</title>
        <authorList>
            <person name="Mesny F."/>
            <person name="Miyauchi S."/>
            <person name="Thiergart T."/>
            <person name="Pickel B."/>
            <person name="Atanasova L."/>
            <person name="Karlsson M."/>
            <person name="Huettel B."/>
            <person name="Barry K.W."/>
            <person name="Haridas S."/>
            <person name="Chen C."/>
            <person name="Bauer D."/>
            <person name="Andreopoulos W."/>
            <person name="Pangilinan J."/>
            <person name="LaButti K."/>
            <person name="Riley R."/>
            <person name="Lipzen A."/>
            <person name="Clum A."/>
            <person name="Drula E."/>
            <person name="Henrissat B."/>
            <person name="Kohler A."/>
            <person name="Grigoriev I.V."/>
            <person name="Martin F.M."/>
            <person name="Hacquard S."/>
        </authorList>
    </citation>
    <scope>NUCLEOTIDE SEQUENCE</scope>
    <source>
        <strain evidence="5">MPI-CAGE-CH-0230</strain>
    </source>
</reference>
<dbReference type="EMBL" id="JAGTJQ010000012">
    <property type="protein sequence ID" value="KAH7016474.1"/>
    <property type="molecule type" value="Genomic_DNA"/>
</dbReference>
<evidence type="ECO:0000313" key="6">
    <source>
        <dbReference type="Proteomes" id="UP000756346"/>
    </source>
</evidence>
<dbReference type="SUPFAM" id="SSF48452">
    <property type="entry name" value="TPR-like"/>
    <property type="match status" value="1"/>
</dbReference>
<dbReference type="Pfam" id="PF13424">
    <property type="entry name" value="TPR_12"/>
    <property type="match status" value="1"/>
</dbReference>
<dbReference type="RefSeq" id="XP_046006098.1">
    <property type="nucleotide sequence ID" value="XM_046151961.1"/>
</dbReference>
<feature type="domain" description="NB-ARC" evidence="3">
    <location>
        <begin position="280"/>
        <end position="430"/>
    </location>
</feature>
<evidence type="ECO:0000259" key="3">
    <source>
        <dbReference type="Pfam" id="PF00931"/>
    </source>
</evidence>
<dbReference type="Pfam" id="PF06985">
    <property type="entry name" value="HET"/>
    <property type="match status" value="1"/>
</dbReference>
<dbReference type="Pfam" id="PF00931">
    <property type="entry name" value="NB-ARC"/>
    <property type="match status" value="1"/>
</dbReference>
<dbReference type="Proteomes" id="UP000756346">
    <property type="component" value="Unassembled WGS sequence"/>
</dbReference>
<feature type="repeat" description="TPR" evidence="1">
    <location>
        <begin position="757"/>
        <end position="790"/>
    </location>
</feature>
<evidence type="ECO:0000256" key="2">
    <source>
        <dbReference type="SAM" id="MobiDB-lite"/>
    </source>
</evidence>
<name>A0A9P8XTW2_9PEZI</name>
<organism evidence="5 6">
    <name type="scientific">Microdochium trichocladiopsis</name>
    <dbReference type="NCBI Taxonomy" id="1682393"/>
    <lineage>
        <taxon>Eukaryota</taxon>
        <taxon>Fungi</taxon>
        <taxon>Dikarya</taxon>
        <taxon>Ascomycota</taxon>
        <taxon>Pezizomycotina</taxon>
        <taxon>Sordariomycetes</taxon>
        <taxon>Xylariomycetidae</taxon>
        <taxon>Xylariales</taxon>
        <taxon>Microdochiaceae</taxon>
        <taxon>Microdochium</taxon>
    </lineage>
</organism>